<feature type="binding site" evidence="7">
    <location>
        <begin position="121"/>
        <end position="124"/>
    </location>
    <ligand>
        <name>substrate</name>
    </ligand>
</feature>
<dbReference type="InterPro" id="IPR001236">
    <property type="entry name" value="Lactate/malate_DH_N"/>
</dbReference>
<feature type="modified residue" description="Phosphotyrosine" evidence="7">
    <location>
        <position position="220"/>
    </location>
</feature>
<dbReference type="PANTHER" id="PTHR43128">
    <property type="entry name" value="L-2-HYDROXYCARBOXYLATE DEHYDROGENASE (NAD(P)(+))"/>
    <property type="match status" value="1"/>
</dbReference>
<evidence type="ECO:0000259" key="10">
    <source>
        <dbReference type="Pfam" id="PF00056"/>
    </source>
</evidence>
<dbReference type="RefSeq" id="WP_126565483.1">
    <property type="nucleotide sequence ID" value="NZ_BMCY01000002.1"/>
</dbReference>
<keyword evidence="7" id="KW-0597">Phosphoprotein</keyword>
<dbReference type="NCBIfam" id="NF000824">
    <property type="entry name" value="PRK00066.1"/>
    <property type="match status" value="1"/>
</dbReference>
<evidence type="ECO:0000256" key="8">
    <source>
        <dbReference type="PIRSR" id="PIRSR000102-1"/>
    </source>
</evidence>
<evidence type="ECO:0000256" key="4">
    <source>
        <dbReference type="ARBA" id="ARBA00023002"/>
    </source>
</evidence>
<evidence type="ECO:0000313" key="13">
    <source>
        <dbReference type="Proteomes" id="UP000297459"/>
    </source>
</evidence>
<dbReference type="GO" id="GO:0006089">
    <property type="term" value="P:lactate metabolic process"/>
    <property type="evidence" value="ECO:0007669"/>
    <property type="project" value="TreeGrafter"/>
</dbReference>
<evidence type="ECO:0000259" key="11">
    <source>
        <dbReference type="Pfam" id="PF02866"/>
    </source>
</evidence>
<comment type="catalytic activity">
    <reaction evidence="6 7">
        <text>(S)-lactate + NAD(+) = pyruvate + NADH + H(+)</text>
        <dbReference type="Rhea" id="RHEA:23444"/>
        <dbReference type="ChEBI" id="CHEBI:15361"/>
        <dbReference type="ChEBI" id="CHEBI:15378"/>
        <dbReference type="ChEBI" id="CHEBI:16651"/>
        <dbReference type="ChEBI" id="CHEBI:57540"/>
        <dbReference type="ChEBI" id="CHEBI:57945"/>
        <dbReference type="EC" id="1.1.1.27"/>
    </reaction>
</comment>
<organism evidence="12 13">
    <name type="scientific">Staphylococcus pragensis</name>
    <dbReference type="NCBI Taxonomy" id="1611836"/>
    <lineage>
        <taxon>Bacteria</taxon>
        <taxon>Bacillati</taxon>
        <taxon>Bacillota</taxon>
        <taxon>Bacilli</taxon>
        <taxon>Bacillales</taxon>
        <taxon>Staphylococcaceae</taxon>
        <taxon>Staphylococcus</taxon>
    </lineage>
</organism>
<sequence length="318" mass="34884">MTRNKIVLIGSGYVGSAFAHALVAKGLVDELAIIDIDEDKAKADVWDLNHATPFSDSFVDVHLGTYSDCADADIVVICASAKLDKGETRLKLLEDNVNIFVPMVQQIIDNGFDGYFVLPSNPVDIMSYVIKNVSNFPKNRVIGSGTSLDTARFEFFLSRTFDVAPHNVYAPVIGEHGDSQVHVWSHAQIAGEPVLKLLGNDTDITSFKNSISSQTTQVGYDIYVRKGTTNFGISLSLVRIVEAILFNKNIIMNVSSYVEGEYGLNNIYIGTPTIINGNGADRIIELALSKEELSKLKKSGEIIKEYQQRADGIIDNLM</sequence>
<dbReference type="Gene3D" id="3.40.50.720">
    <property type="entry name" value="NAD(P)-binding Rossmann-like Domain"/>
    <property type="match status" value="1"/>
</dbReference>
<dbReference type="HAMAP" id="MF_00488">
    <property type="entry name" value="Lactate_dehydrog"/>
    <property type="match status" value="1"/>
</dbReference>
<feature type="binding site" evidence="7">
    <location>
        <begin position="149"/>
        <end position="152"/>
    </location>
    <ligand>
        <name>substrate</name>
    </ligand>
</feature>
<evidence type="ECO:0000256" key="7">
    <source>
        <dbReference type="HAMAP-Rule" id="MF_00488"/>
    </source>
</evidence>
<accession>A0A4Z1B203</accession>
<dbReference type="PIRSF" id="PIRSF000102">
    <property type="entry name" value="Lac_mal_DH"/>
    <property type="match status" value="1"/>
</dbReference>
<comment type="subunit">
    <text evidence="7">Homotetramer.</text>
</comment>
<evidence type="ECO:0000256" key="1">
    <source>
        <dbReference type="ARBA" id="ARBA00004843"/>
    </source>
</evidence>
<dbReference type="GO" id="GO:0004459">
    <property type="term" value="F:L-lactate dehydrogenase (NAD+) activity"/>
    <property type="evidence" value="ECO:0007669"/>
    <property type="project" value="UniProtKB-UniRule"/>
</dbReference>
<keyword evidence="4 7" id="KW-0560">Oxidoreductase</keyword>
<keyword evidence="13" id="KW-1185">Reference proteome</keyword>
<feature type="binding site" evidence="7">
    <location>
        <position position="89"/>
    </location>
    <ligand>
        <name>substrate</name>
    </ligand>
</feature>
<dbReference type="CDD" id="cd05291">
    <property type="entry name" value="HicDH_like"/>
    <property type="match status" value="1"/>
</dbReference>
<dbReference type="InterPro" id="IPR036291">
    <property type="entry name" value="NAD(P)-bd_dom_sf"/>
</dbReference>
<feature type="binding site" evidence="7">
    <location>
        <position position="229"/>
    </location>
    <ligand>
        <name>substrate</name>
    </ligand>
</feature>
<feature type="binding site" evidence="7">
    <location>
        <position position="14"/>
    </location>
    <ligand>
        <name>NAD(+)</name>
        <dbReference type="ChEBI" id="CHEBI:57540"/>
    </ligand>
</feature>
<comment type="similarity">
    <text evidence="2 7">Belongs to the LDH/MDH superfamily. LDH family.</text>
</comment>
<protein>
    <recommendedName>
        <fullName evidence="3 7">L-lactate dehydrogenase</fullName>
        <shortName evidence="7">L-LDH</shortName>
        <ecNumber evidence="3 7">1.1.1.27</ecNumber>
    </recommendedName>
</protein>
<feature type="domain" description="Lactate/malate dehydrogenase N-terminal" evidence="10">
    <location>
        <begin position="5"/>
        <end position="143"/>
    </location>
</feature>
<feature type="binding site" evidence="7 9">
    <location>
        <position position="35"/>
    </location>
    <ligand>
        <name>NAD(+)</name>
        <dbReference type="ChEBI" id="CHEBI:57540"/>
    </ligand>
</feature>
<evidence type="ECO:0000256" key="2">
    <source>
        <dbReference type="ARBA" id="ARBA00006054"/>
    </source>
</evidence>
<dbReference type="SUPFAM" id="SSF56327">
    <property type="entry name" value="LDH C-terminal domain-like"/>
    <property type="match status" value="1"/>
</dbReference>
<dbReference type="InterPro" id="IPR015955">
    <property type="entry name" value="Lactate_DH/Glyco_Ohase_4_C"/>
</dbReference>
<dbReference type="Pfam" id="PF00056">
    <property type="entry name" value="Ldh_1_N"/>
    <property type="match status" value="1"/>
</dbReference>
<gene>
    <name evidence="7" type="primary">ldh</name>
    <name evidence="12" type="ORF">E2558_05990</name>
</gene>
<keyword evidence="5 7" id="KW-0520">NAD</keyword>
<comment type="caution">
    <text evidence="12">The sequence shown here is derived from an EMBL/GenBank/DDBJ whole genome shotgun (WGS) entry which is preliminary data.</text>
</comment>
<feature type="binding site" evidence="7">
    <location>
        <position position="40"/>
    </location>
    <ligand>
        <name>NAD(+)</name>
        <dbReference type="ChEBI" id="CHEBI:57540"/>
    </ligand>
</feature>
<dbReference type="PROSITE" id="PS00064">
    <property type="entry name" value="L_LDH"/>
    <property type="match status" value="1"/>
</dbReference>
<evidence type="ECO:0000256" key="9">
    <source>
        <dbReference type="PIRSR" id="PIRSR000102-3"/>
    </source>
</evidence>
<feature type="binding site" evidence="9">
    <location>
        <begin position="10"/>
        <end position="15"/>
    </location>
    <ligand>
        <name>NAD(+)</name>
        <dbReference type="ChEBI" id="CHEBI:57540"/>
    </ligand>
</feature>
<dbReference type="PANTHER" id="PTHR43128:SF16">
    <property type="entry name" value="L-LACTATE DEHYDROGENASE"/>
    <property type="match status" value="1"/>
</dbReference>
<comment type="pathway">
    <text evidence="1 7">Fermentation; pyruvate fermentation to lactate; (S)-lactate from pyruvate: step 1/1.</text>
</comment>
<feature type="binding site" evidence="9">
    <location>
        <position position="96"/>
    </location>
    <ligand>
        <name>NAD(+)</name>
        <dbReference type="ChEBI" id="CHEBI:57540"/>
    </ligand>
</feature>
<dbReference type="GO" id="GO:0005737">
    <property type="term" value="C:cytoplasm"/>
    <property type="evidence" value="ECO:0007669"/>
    <property type="project" value="UniProtKB-SubCell"/>
</dbReference>
<dbReference type="Proteomes" id="UP000297459">
    <property type="component" value="Unassembled WGS sequence"/>
</dbReference>
<dbReference type="SUPFAM" id="SSF51735">
    <property type="entry name" value="NAD(P)-binding Rossmann-fold domains"/>
    <property type="match status" value="1"/>
</dbReference>
<feature type="active site" description="Proton acceptor" evidence="7 8">
    <location>
        <position position="176"/>
    </location>
</feature>
<keyword evidence="7" id="KW-0963">Cytoplasm</keyword>
<feature type="domain" description="Lactate/malate dehydrogenase C-terminal" evidence="11">
    <location>
        <begin position="146"/>
        <end position="305"/>
    </location>
</feature>
<feature type="binding site" evidence="7">
    <location>
        <position position="66"/>
    </location>
    <ligand>
        <name>NAD(+)</name>
        <dbReference type="ChEBI" id="CHEBI:57540"/>
    </ligand>
</feature>
<dbReference type="InterPro" id="IPR001557">
    <property type="entry name" value="L-lactate/malate_DH"/>
</dbReference>
<comment type="caution">
    <text evidence="7">Lacks conserved residue(s) required for the propagation of feature annotation.</text>
</comment>
<dbReference type="Pfam" id="PF02866">
    <property type="entry name" value="Ldh_1_C"/>
    <property type="match status" value="1"/>
</dbReference>
<comment type="function">
    <text evidence="7">Catalyzes the conversion of lactate to pyruvate.</text>
</comment>
<name>A0A4Z1B203_9STAP</name>
<dbReference type="GO" id="GO:0006096">
    <property type="term" value="P:glycolytic process"/>
    <property type="evidence" value="ECO:0007669"/>
    <property type="project" value="UniProtKB-UniRule"/>
</dbReference>
<dbReference type="AlphaFoldDB" id="A0A4Z1B203"/>
<dbReference type="InterPro" id="IPR011304">
    <property type="entry name" value="L-lactate_DH"/>
</dbReference>
<dbReference type="EC" id="1.1.1.27" evidence="3 7"/>
<evidence type="ECO:0000256" key="3">
    <source>
        <dbReference type="ARBA" id="ARBA00012967"/>
    </source>
</evidence>
<dbReference type="InterPro" id="IPR018177">
    <property type="entry name" value="L-lactate_DH_AS"/>
</dbReference>
<dbReference type="EMBL" id="SRPJ01000002">
    <property type="protein sequence ID" value="TGN27393.1"/>
    <property type="molecule type" value="Genomic_DNA"/>
</dbReference>
<dbReference type="UniPathway" id="UPA00554">
    <property type="reaction ID" value="UER00611"/>
</dbReference>
<dbReference type="NCBIfam" id="TIGR01771">
    <property type="entry name" value="L-LDH-NAD"/>
    <property type="match status" value="1"/>
</dbReference>
<dbReference type="InterPro" id="IPR022383">
    <property type="entry name" value="Lactate/malate_DH_C"/>
</dbReference>
<comment type="subcellular location">
    <subcellularLocation>
        <location evidence="7">Cytoplasm</location>
    </subcellularLocation>
</comment>
<dbReference type="PRINTS" id="PR00086">
    <property type="entry name" value="LLDHDRGNASE"/>
</dbReference>
<reference evidence="12 13" key="1">
    <citation type="submission" date="2019-04" db="EMBL/GenBank/DDBJ databases">
        <title>Genomic characterization of Staphylococcus petrasii strains.</title>
        <authorList>
            <person name="Vrbovska V."/>
            <person name="Kovarovic V."/>
            <person name="Maslanova I."/>
            <person name="Indrakova A."/>
            <person name="Petras P."/>
            <person name="Sedo O."/>
            <person name="Svec P."/>
            <person name="Fisarova L."/>
            <person name="Sedlacek I."/>
            <person name="Doskar J."/>
            <person name="Pantucek R."/>
        </authorList>
    </citation>
    <scope>NUCLEOTIDE SEQUENCE [LARGE SCALE GENOMIC DNA]</scope>
    <source>
        <strain evidence="12 13">CCM 8529</strain>
    </source>
</reference>
<evidence type="ECO:0000256" key="5">
    <source>
        <dbReference type="ARBA" id="ARBA00023027"/>
    </source>
</evidence>
<dbReference type="Gene3D" id="3.90.110.10">
    <property type="entry name" value="Lactate dehydrogenase/glycoside hydrolase, family 4, C-terminal"/>
    <property type="match status" value="1"/>
</dbReference>
<evidence type="ECO:0000256" key="6">
    <source>
        <dbReference type="ARBA" id="ARBA00049258"/>
    </source>
</evidence>
<feature type="binding site" evidence="7">
    <location>
        <position position="144"/>
    </location>
    <ligand>
        <name>NAD(+)</name>
        <dbReference type="ChEBI" id="CHEBI:57540"/>
    </ligand>
</feature>
<proteinExistence type="inferred from homology"/>
<evidence type="ECO:0000313" key="12">
    <source>
        <dbReference type="EMBL" id="TGN27393.1"/>
    </source>
</evidence>